<accession>A0ABU6SM37</accession>
<sequence length="150" mass="16856">MLWFKFLLNRWWPFSPRPALHTDNNPRLNLAKFSEKMVAKSSFVIDKQTMSAEIYAQRSDEIDDVNFRRLVSRSPNASTLIPAASMGLSDREASVVRDIGPLNSVRIASSSRQASGPLYGTNGTGDQSEQNIVERKQCSAEQDKNVFCFP</sequence>
<protein>
    <submittedName>
        <fullName evidence="1">Uncharacterized protein</fullName>
    </submittedName>
</protein>
<comment type="caution">
    <text evidence="1">The sequence shown here is derived from an EMBL/GenBank/DDBJ whole genome shotgun (WGS) entry which is preliminary data.</text>
</comment>
<keyword evidence="2" id="KW-1185">Reference proteome</keyword>
<dbReference type="Proteomes" id="UP001341840">
    <property type="component" value="Unassembled WGS sequence"/>
</dbReference>
<organism evidence="1 2">
    <name type="scientific">Stylosanthes scabra</name>
    <dbReference type="NCBI Taxonomy" id="79078"/>
    <lineage>
        <taxon>Eukaryota</taxon>
        <taxon>Viridiplantae</taxon>
        <taxon>Streptophyta</taxon>
        <taxon>Embryophyta</taxon>
        <taxon>Tracheophyta</taxon>
        <taxon>Spermatophyta</taxon>
        <taxon>Magnoliopsida</taxon>
        <taxon>eudicotyledons</taxon>
        <taxon>Gunneridae</taxon>
        <taxon>Pentapetalae</taxon>
        <taxon>rosids</taxon>
        <taxon>fabids</taxon>
        <taxon>Fabales</taxon>
        <taxon>Fabaceae</taxon>
        <taxon>Papilionoideae</taxon>
        <taxon>50 kb inversion clade</taxon>
        <taxon>dalbergioids sensu lato</taxon>
        <taxon>Dalbergieae</taxon>
        <taxon>Pterocarpus clade</taxon>
        <taxon>Stylosanthes</taxon>
    </lineage>
</organism>
<proteinExistence type="predicted"/>
<dbReference type="EMBL" id="JASCZI010061067">
    <property type="protein sequence ID" value="MED6137484.1"/>
    <property type="molecule type" value="Genomic_DNA"/>
</dbReference>
<evidence type="ECO:0000313" key="1">
    <source>
        <dbReference type="EMBL" id="MED6137484.1"/>
    </source>
</evidence>
<name>A0ABU6SM37_9FABA</name>
<gene>
    <name evidence="1" type="ORF">PIB30_065435</name>
</gene>
<evidence type="ECO:0000313" key="2">
    <source>
        <dbReference type="Proteomes" id="UP001341840"/>
    </source>
</evidence>
<reference evidence="1 2" key="1">
    <citation type="journal article" date="2023" name="Plants (Basel)">
        <title>Bridging the Gap: Combining Genomics and Transcriptomics Approaches to Understand Stylosanthes scabra, an Orphan Legume from the Brazilian Caatinga.</title>
        <authorList>
            <person name="Ferreira-Neto J.R.C."/>
            <person name="da Silva M.D."/>
            <person name="Binneck E."/>
            <person name="de Melo N.F."/>
            <person name="da Silva R.H."/>
            <person name="de Melo A.L.T.M."/>
            <person name="Pandolfi V."/>
            <person name="Bustamante F.O."/>
            <person name="Brasileiro-Vidal A.C."/>
            <person name="Benko-Iseppon A.M."/>
        </authorList>
    </citation>
    <scope>NUCLEOTIDE SEQUENCE [LARGE SCALE GENOMIC DNA]</scope>
    <source>
        <tissue evidence="1">Leaves</tissue>
    </source>
</reference>